<proteinExistence type="predicted"/>
<organism evidence="1 2">
    <name type="scientific">Diversispora epigaea</name>
    <dbReference type="NCBI Taxonomy" id="1348612"/>
    <lineage>
        <taxon>Eukaryota</taxon>
        <taxon>Fungi</taxon>
        <taxon>Fungi incertae sedis</taxon>
        <taxon>Mucoromycota</taxon>
        <taxon>Glomeromycotina</taxon>
        <taxon>Glomeromycetes</taxon>
        <taxon>Diversisporales</taxon>
        <taxon>Diversisporaceae</taxon>
        <taxon>Diversispora</taxon>
    </lineage>
</organism>
<dbReference type="EMBL" id="PQFF01000514">
    <property type="protein sequence ID" value="RHZ46478.1"/>
    <property type="molecule type" value="Genomic_DNA"/>
</dbReference>
<gene>
    <name evidence="1" type="ORF">Glove_620g8</name>
</gene>
<evidence type="ECO:0000313" key="2">
    <source>
        <dbReference type="Proteomes" id="UP000266861"/>
    </source>
</evidence>
<keyword evidence="2" id="KW-1185">Reference proteome</keyword>
<name>A0A397GA50_9GLOM</name>
<evidence type="ECO:0000313" key="1">
    <source>
        <dbReference type="EMBL" id="RHZ46478.1"/>
    </source>
</evidence>
<dbReference type="OrthoDB" id="2481459at2759"/>
<dbReference type="Proteomes" id="UP000266861">
    <property type="component" value="Unassembled WGS sequence"/>
</dbReference>
<comment type="caution">
    <text evidence="1">The sequence shown here is derived from an EMBL/GenBank/DDBJ whole genome shotgun (WGS) entry which is preliminary data.</text>
</comment>
<accession>A0A397GA50</accession>
<protein>
    <submittedName>
        <fullName evidence="1">Uncharacterized protein</fullName>
    </submittedName>
</protein>
<dbReference type="AlphaFoldDB" id="A0A397GA50"/>
<sequence>MTIYQGIYIPVRGPPEVKTFNASFNKICHLLQCSRDWHITIYSLSNFNLALLYDDDACVKCLPKNPLASRLIYQFTGQDNLSPILGSALLVDSCRRLYDKEEIENTDKKMSELKKFYMELRIKNLPSSTAGTIIRTGTY</sequence>
<reference evidence="1 2" key="1">
    <citation type="submission" date="2018-08" db="EMBL/GenBank/DDBJ databases">
        <title>Genome and evolution of the arbuscular mycorrhizal fungus Diversispora epigaea (formerly Glomus versiforme) and its bacterial endosymbionts.</title>
        <authorList>
            <person name="Sun X."/>
            <person name="Fei Z."/>
            <person name="Harrison M."/>
        </authorList>
    </citation>
    <scope>NUCLEOTIDE SEQUENCE [LARGE SCALE GENOMIC DNA]</scope>
    <source>
        <strain evidence="1 2">IT104</strain>
    </source>
</reference>